<dbReference type="PANTHER" id="PTHR40980">
    <property type="entry name" value="PLUG DOMAIN-CONTAINING PROTEIN"/>
    <property type="match status" value="1"/>
</dbReference>
<dbReference type="InterPro" id="IPR037066">
    <property type="entry name" value="Plug_dom_sf"/>
</dbReference>
<dbReference type="InterPro" id="IPR036942">
    <property type="entry name" value="Beta-barrel_TonB_sf"/>
</dbReference>
<evidence type="ECO:0000256" key="2">
    <source>
        <dbReference type="ARBA" id="ARBA00023136"/>
    </source>
</evidence>
<keyword evidence="3" id="KW-0998">Cell outer membrane</keyword>
<dbReference type="InterPro" id="IPR000531">
    <property type="entry name" value="Beta-barrel_TonB"/>
</dbReference>
<evidence type="ECO:0000256" key="4">
    <source>
        <dbReference type="RuleBase" id="RU003357"/>
    </source>
</evidence>
<comment type="subcellular location">
    <subcellularLocation>
        <location evidence="1 4">Cell outer membrane</location>
    </subcellularLocation>
</comment>
<evidence type="ECO:0000313" key="7">
    <source>
        <dbReference type="EMBL" id="WEK35657.1"/>
    </source>
</evidence>
<sequence length="1101" mass="125219">MSNKCTAFGVSLQNRERHAGTKWWLLPLFCLLCCSLTAQEKTMEEPVSLSVTRTNATELLDKLDAQTNFSFTFSKNAFREIAVEKIGWEKVTLHKALEELKTRFGIEYQVVNTTISFRLRQPVKEPQTADTVVPGKGGRVTGRVVDFENGDPLIGASISVEGLDWVSLSDSTGHYVLQGLEPGTYTLLVSYVGYEAGRIQNLRITATNATVFDVKLQVRSASSGVVVTGIRRRRVLNSSDEQLVTELYNSQTVVSGISNEQIARTLDRDAGEVVKRVAGVNISEDNYVIVRGLNKRYNLTFLNDAMAPATDADSRAFSYDVINSNAIDRIMVYKSPSADLPGEFSGGLVKIFTKKSQLTRQFDVQFSAQYRPQSSFENVLNYAGSKTDFLGFDDGKRAIPAGIPRAASFNHLSPADNARYSREFKNVYLLDRDYKAGPDLRFNVNYYDAWKIGGQYLRNLTSVSYTNTHEQRVSEQNSLYKHHDGQLTQGIHAARLSVIQSNEIKLMDGLNLELRHFFNTNNQRIAVEDYRQLDDYPEYEFRHQNLYYVQNQLYTGQVAANYAFGKNKANNLKANLSYSTIHKQEPDNRDYTLRRNVQAGNDPVKGGEDENNPWVLGTELISYYTLSRVFNDIKEKTYQGNLDLVYRLTERWGLKAGVYHETRIRDFSSRTFILVNGVNLYDPNLAIIGSRFSSDNGPIPGGGIQIREQYLQHYFNQELFREDGTGYRWLEKTNPNNQYYADNVLNAGYLSTDFNFLQNRLNVFGGLRVEDNSFRILGSHEYGLAAYPLEVKVPVTSWLPSVNISYRPDSAWIIRAGYGKTLNRPEFRETAPMQYTNYLEQETYVGNPLLQPVDIHNWEARLEWFPNSTLRNEMVNIGFFYKVLDKPIERFRMIFSEGFDQFFYVNTGRATVYGMEAEFRKGFGFLPGRFFRNLSTVLNGSWFKSNVDVPGMPDRIGYAGARSRPMQGQSPYLLNAALNYEDAGLGTRISLSYNRAGDYIYAVGANKGERADADIMMHGRDQLDITWRQRINKTFSVNAGVQNVLNAPFLLYQDAKNNYHYDELTGKGPDPNGGSIYDASDVIFRKYYPRPYFSLAVNMIF</sequence>
<dbReference type="AlphaFoldDB" id="A0AAJ5WU10"/>
<gene>
    <name evidence="7" type="ORF">P0Y53_24490</name>
</gene>
<evidence type="ECO:0000259" key="6">
    <source>
        <dbReference type="Pfam" id="PF07715"/>
    </source>
</evidence>
<protein>
    <submittedName>
        <fullName evidence="7">TonB-dependent receptor</fullName>
    </submittedName>
</protein>
<accession>A0AAJ5WU10</accession>
<feature type="domain" description="TonB-dependent receptor-like beta-barrel" evidence="5">
    <location>
        <begin position="589"/>
        <end position="1044"/>
    </location>
</feature>
<organism evidence="7 8">
    <name type="scientific">Candidatus Pseudobacter hemicellulosilyticus</name>
    <dbReference type="NCBI Taxonomy" id="3121375"/>
    <lineage>
        <taxon>Bacteria</taxon>
        <taxon>Pseudomonadati</taxon>
        <taxon>Bacteroidota</taxon>
        <taxon>Chitinophagia</taxon>
        <taxon>Chitinophagales</taxon>
        <taxon>Chitinophagaceae</taxon>
        <taxon>Pseudobacter</taxon>
    </lineage>
</organism>
<dbReference type="InterPro" id="IPR008969">
    <property type="entry name" value="CarboxyPept-like_regulatory"/>
</dbReference>
<keyword evidence="7" id="KW-0675">Receptor</keyword>
<reference evidence="7" key="1">
    <citation type="submission" date="2023-03" db="EMBL/GenBank/DDBJ databases">
        <title>Andean soil-derived lignocellulolytic bacterial consortium as a source of novel taxa and putative plastic-active enzymes.</title>
        <authorList>
            <person name="Diaz-Garcia L."/>
            <person name="Chuvochina M."/>
            <person name="Feuerriegel G."/>
            <person name="Bunk B."/>
            <person name="Sproer C."/>
            <person name="Streit W.R."/>
            <person name="Rodriguez L.M."/>
            <person name="Overmann J."/>
            <person name="Jimenez D.J."/>
        </authorList>
    </citation>
    <scope>NUCLEOTIDE SEQUENCE</scope>
    <source>
        <strain evidence="7">MAG 7</strain>
    </source>
</reference>
<keyword evidence="4" id="KW-0798">TonB box</keyword>
<evidence type="ECO:0000259" key="5">
    <source>
        <dbReference type="Pfam" id="PF00593"/>
    </source>
</evidence>
<dbReference type="Pfam" id="PF00593">
    <property type="entry name" value="TonB_dep_Rec_b-barrel"/>
    <property type="match status" value="1"/>
</dbReference>
<comment type="similarity">
    <text evidence="4">Belongs to the TonB-dependent receptor family.</text>
</comment>
<evidence type="ECO:0000313" key="8">
    <source>
        <dbReference type="Proteomes" id="UP001220610"/>
    </source>
</evidence>
<evidence type="ECO:0000256" key="1">
    <source>
        <dbReference type="ARBA" id="ARBA00004442"/>
    </source>
</evidence>
<dbReference type="Pfam" id="PF07715">
    <property type="entry name" value="Plug"/>
    <property type="match status" value="1"/>
</dbReference>
<keyword evidence="2 4" id="KW-0472">Membrane</keyword>
<dbReference type="Proteomes" id="UP001220610">
    <property type="component" value="Chromosome"/>
</dbReference>
<dbReference type="EMBL" id="CP119311">
    <property type="protein sequence ID" value="WEK35657.1"/>
    <property type="molecule type" value="Genomic_DNA"/>
</dbReference>
<dbReference type="PANTHER" id="PTHR40980:SF4">
    <property type="entry name" value="TONB-DEPENDENT RECEPTOR-LIKE BETA-BARREL DOMAIN-CONTAINING PROTEIN"/>
    <property type="match status" value="1"/>
</dbReference>
<dbReference type="Gene3D" id="2.170.130.10">
    <property type="entry name" value="TonB-dependent receptor, plug domain"/>
    <property type="match status" value="1"/>
</dbReference>
<evidence type="ECO:0000256" key="3">
    <source>
        <dbReference type="ARBA" id="ARBA00023237"/>
    </source>
</evidence>
<dbReference type="InterPro" id="IPR012910">
    <property type="entry name" value="Plug_dom"/>
</dbReference>
<name>A0AAJ5WU10_9BACT</name>
<dbReference type="Gene3D" id="2.60.40.1120">
    <property type="entry name" value="Carboxypeptidase-like, regulatory domain"/>
    <property type="match status" value="1"/>
</dbReference>
<dbReference type="Pfam" id="PF13620">
    <property type="entry name" value="CarboxypepD_reg"/>
    <property type="match status" value="1"/>
</dbReference>
<proteinExistence type="inferred from homology"/>
<dbReference type="Gene3D" id="2.40.170.20">
    <property type="entry name" value="TonB-dependent receptor, beta-barrel domain"/>
    <property type="match status" value="1"/>
</dbReference>
<dbReference type="GO" id="GO:0009279">
    <property type="term" value="C:cell outer membrane"/>
    <property type="evidence" value="ECO:0007669"/>
    <property type="project" value="UniProtKB-SubCell"/>
</dbReference>
<dbReference type="SUPFAM" id="SSF56935">
    <property type="entry name" value="Porins"/>
    <property type="match status" value="1"/>
</dbReference>
<dbReference type="SUPFAM" id="SSF49464">
    <property type="entry name" value="Carboxypeptidase regulatory domain-like"/>
    <property type="match status" value="1"/>
</dbReference>
<feature type="domain" description="TonB-dependent receptor plug" evidence="6">
    <location>
        <begin position="249"/>
        <end position="345"/>
    </location>
</feature>